<proteinExistence type="predicted"/>
<sequence length="183" mass="20819">MSDQQVNRRFFLFAAASCVAASMTGCVHYQFGNRNLYRPDIHTVHVPIFKSESFRRDLGERLTESIIREIQDTTPYRIADAQMADSVLRGTIVRDDKFVQGTNPLDDPRILREDLQIQYEWIDQRGQLIRQPATLSLASVLRTDTLTAQGVLYPEAGQSMVTAQQEAIDAFAKQVVQNMQAPW</sequence>
<evidence type="ECO:0000313" key="1">
    <source>
        <dbReference type="EMBL" id="PQO29322.1"/>
    </source>
</evidence>
<dbReference type="EMBL" id="PUHY01000015">
    <property type="protein sequence ID" value="PQO29322.1"/>
    <property type="molecule type" value="Genomic_DNA"/>
</dbReference>
<dbReference type="InterPro" id="IPR007485">
    <property type="entry name" value="LPS_assembly_LptE"/>
</dbReference>
<dbReference type="OrthoDB" id="270268at2"/>
<evidence type="ECO:0008006" key="3">
    <source>
        <dbReference type="Google" id="ProtNLM"/>
    </source>
</evidence>
<evidence type="ECO:0000313" key="2">
    <source>
        <dbReference type="Proteomes" id="UP000238322"/>
    </source>
</evidence>
<dbReference type="RefSeq" id="WP_105332517.1">
    <property type="nucleotide sequence ID" value="NZ_PUHY01000015.1"/>
</dbReference>
<comment type="caution">
    <text evidence="1">The sequence shown here is derived from an EMBL/GenBank/DDBJ whole genome shotgun (WGS) entry which is preliminary data.</text>
</comment>
<dbReference type="AlphaFoldDB" id="A0A2S8FB06"/>
<dbReference type="GO" id="GO:0019867">
    <property type="term" value="C:outer membrane"/>
    <property type="evidence" value="ECO:0007669"/>
    <property type="project" value="InterPro"/>
</dbReference>
<name>A0A2S8FB06_9BACT</name>
<dbReference type="Pfam" id="PF04390">
    <property type="entry name" value="LptE"/>
    <property type="match status" value="1"/>
</dbReference>
<organism evidence="1 2">
    <name type="scientific">Blastopirellula marina</name>
    <dbReference type="NCBI Taxonomy" id="124"/>
    <lineage>
        <taxon>Bacteria</taxon>
        <taxon>Pseudomonadati</taxon>
        <taxon>Planctomycetota</taxon>
        <taxon>Planctomycetia</taxon>
        <taxon>Pirellulales</taxon>
        <taxon>Pirellulaceae</taxon>
        <taxon>Blastopirellula</taxon>
    </lineage>
</organism>
<gene>
    <name evidence="1" type="ORF">C5Y83_24885</name>
</gene>
<protein>
    <recommendedName>
        <fullName evidence="3">ABC-type transport auxiliary lipoprotein component domain-containing protein</fullName>
    </recommendedName>
</protein>
<reference evidence="1 2" key="1">
    <citation type="submission" date="2018-02" db="EMBL/GenBank/DDBJ databases">
        <title>Comparative genomes isolates from brazilian mangrove.</title>
        <authorList>
            <person name="Araujo J.E."/>
            <person name="Taketani R.G."/>
            <person name="Silva M.C.P."/>
            <person name="Loureco M.V."/>
            <person name="Andreote F.D."/>
        </authorList>
    </citation>
    <scope>NUCLEOTIDE SEQUENCE [LARGE SCALE GENOMIC DNA]</scope>
    <source>
        <strain evidence="1 2">Hex-1 MGV</strain>
    </source>
</reference>
<accession>A0A2S8FB06</accession>
<dbReference type="GO" id="GO:0043165">
    <property type="term" value="P:Gram-negative-bacterium-type cell outer membrane assembly"/>
    <property type="evidence" value="ECO:0007669"/>
    <property type="project" value="InterPro"/>
</dbReference>
<dbReference type="Proteomes" id="UP000238322">
    <property type="component" value="Unassembled WGS sequence"/>
</dbReference>